<dbReference type="InterPro" id="IPR039755">
    <property type="entry name" value="TBC1D23"/>
</dbReference>
<dbReference type="Pfam" id="PF00581">
    <property type="entry name" value="Rhodanese"/>
    <property type="match status" value="1"/>
</dbReference>
<evidence type="ECO:0000313" key="9">
    <source>
        <dbReference type="Proteomes" id="UP000076858"/>
    </source>
</evidence>
<evidence type="ECO:0000256" key="1">
    <source>
        <dbReference type="ARBA" id="ARBA00004601"/>
    </source>
</evidence>
<keyword evidence="9" id="KW-1185">Reference proteome</keyword>
<dbReference type="InterPro" id="IPR045799">
    <property type="entry name" value="TBC1D23_C"/>
</dbReference>
<evidence type="ECO:0000256" key="2">
    <source>
        <dbReference type="ARBA" id="ARBA00014207"/>
    </source>
</evidence>
<keyword evidence="4" id="KW-0333">Golgi apparatus</keyword>
<name>A0A164LWW9_9CRUS</name>
<dbReference type="Gene3D" id="1.10.472.80">
    <property type="entry name" value="Ypt/Rab-GAP domain of gyp1p, domain 3"/>
    <property type="match status" value="1"/>
</dbReference>
<dbReference type="InterPro" id="IPR000195">
    <property type="entry name" value="Rab-GAP-TBC_dom"/>
</dbReference>
<dbReference type="InterPro" id="IPR035969">
    <property type="entry name" value="Rab-GAP_TBC_sf"/>
</dbReference>
<dbReference type="AlphaFoldDB" id="A0A164LWW9"/>
<keyword evidence="3" id="KW-0217">Developmental protein</keyword>
<feature type="domain" description="Rhodanese" evidence="7">
    <location>
        <begin position="340"/>
        <end position="446"/>
    </location>
</feature>
<dbReference type="GO" id="GO:0099041">
    <property type="term" value="P:vesicle tethering to Golgi"/>
    <property type="evidence" value="ECO:0007669"/>
    <property type="project" value="TreeGrafter"/>
</dbReference>
<evidence type="ECO:0000313" key="8">
    <source>
        <dbReference type="EMBL" id="KZS04510.1"/>
    </source>
</evidence>
<dbReference type="PROSITE" id="PS50206">
    <property type="entry name" value="RHODANESE_3"/>
    <property type="match status" value="1"/>
</dbReference>
<dbReference type="SUPFAM" id="SSF52821">
    <property type="entry name" value="Rhodanese/Cell cycle control phosphatase"/>
    <property type="match status" value="1"/>
</dbReference>
<dbReference type="GO" id="GO:0042147">
    <property type="term" value="P:retrograde transport, endosome to Golgi"/>
    <property type="evidence" value="ECO:0007669"/>
    <property type="project" value="InterPro"/>
</dbReference>
<evidence type="ECO:0000256" key="3">
    <source>
        <dbReference type="ARBA" id="ARBA00022473"/>
    </source>
</evidence>
<dbReference type="SMART" id="SM00164">
    <property type="entry name" value="TBC"/>
    <property type="match status" value="1"/>
</dbReference>
<proteinExistence type="predicted"/>
<organism evidence="8 9">
    <name type="scientific">Daphnia magna</name>
    <dbReference type="NCBI Taxonomy" id="35525"/>
    <lineage>
        <taxon>Eukaryota</taxon>
        <taxon>Metazoa</taxon>
        <taxon>Ecdysozoa</taxon>
        <taxon>Arthropoda</taxon>
        <taxon>Crustacea</taxon>
        <taxon>Branchiopoda</taxon>
        <taxon>Diplostraca</taxon>
        <taxon>Cladocera</taxon>
        <taxon>Anomopoda</taxon>
        <taxon>Daphniidae</taxon>
        <taxon>Daphnia</taxon>
    </lineage>
</organism>
<feature type="domain" description="Rab-GAP TBC" evidence="6">
    <location>
        <begin position="37"/>
        <end position="219"/>
    </location>
</feature>
<protein>
    <recommendedName>
        <fullName evidence="2">TBC1 domain family member 23</fullName>
    </recommendedName>
</protein>
<dbReference type="STRING" id="35525.A0A164LWW9"/>
<sequence>MADDLETEDGSWILALEGALDEQCSLHDLRLICRSKSIPDSMRGQVWHRLLGSSTGSTNGLERFNEIFDLTNQSKLREDCNILVKKLDNEEEDKVSILSDLESLVTHYCKTHHVNYEPNSGWLSILTPLVCLKLPKNELYSYFNAILDSYIPRQCHFNGVAMHLFRLLLLYHEPELCSFLDSHKIAPNLYTQNWFLSLFAASSDLPAVLALWDYYFIRGDPFLIFFLSLVLVINAKDEIMAHKGEKEKILETIAELPQQMEAGDIHDFCSLAVLYSAQTPFSYKRDYHQALFGEETSEKTTDLLVLSQALCLPVSVQELLVSCHLLSPPTKADAETRALRFFLVDCRPAEQYNAGHLPTAFHLDSNLMLTEPQAFNVAVQALLSSQKQSIAAQSAAGGEHLVFFGSGREAEDQYVHMVVAFFLQRHVQFVGLVQGGFHAVHQALVAAQVESGIAATSTFVEPVGLVDHNPSLCLVCSSNKSDATSTAAGKSNASGTPLYAVGSSSSNKTDFFGRMRSKSAVVKDKFLDYIVNPISVGDNETTPKSKSKDHPSTAGKSKGTGKLYRNIAPVFSIDDDQDGDDPSFEGSSEREADAPNQELVAISSWLKRPDVINSFRCHEVKESGHAFPSYLLITSTHLYALREIEDRPGFARISVNRSLSSIMKITSKKRHPEFITFKYGNMKGEETIIVDLDRFVVPQAGDAVKLVKLQLFNNSPTNANS</sequence>
<evidence type="ECO:0000259" key="6">
    <source>
        <dbReference type="PROSITE" id="PS50086"/>
    </source>
</evidence>
<dbReference type="Pfam" id="PF19430">
    <property type="entry name" value="TBC1D23_C"/>
    <property type="match status" value="1"/>
</dbReference>
<dbReference type="Pfam" id="PF00566">
    <property type="entry name" value="RabGAP-TBC"/>
    <property type="match status" value="1"/>
</dbReference>
<dbReference type="CDD" id="cd20788">
    <property type="entry name" value="TBC1D23_C-like"/>
    <property type="match status" value="1"/>
</dbReference>
<dbReference type="InterPro" id="IPR036873">
    <property type="entry name" value="Rhodanese-like_dom_sf"/>
</dbReference>
<evidence type="ECO:0000259" key="7">
    <source>
        <dbReference type="PROSITE" id="PS50206"/>
    </source>
</evidence>
<dbReference type="PANTHER" id="PTHR13297">
    <property type="entry name" value="TBC1 DOMAIN FAMILY MEMBER 23-RELATED"/>
    <property type="match status" value="1"/>
</dbReference>
<reference evidence="8 9" key="1">
    <citation type="submission" date="2016-03" db="EMBL/GenBank/DDBJ databases">
        <title>EvidentialGene: Evidence-directed Construction of Genes on Genomes.</title>
        <authorList>
            <person name="Gilbert D.G."/>
            <person name="Choi J.-H."/>
            <person name="Mockaitis K."/>
            <person name="Colbourne J."/>
            <person name="Pfrender M."/>
        </authorList>
    </citation>
    <scope>NUCLEOTIDE SEQUENCE [LARGE SCALE GENOMIC DNA]</scope>
    <source>
        <strain evidence="8 9">Xinb3</strain>
        <tissue evidence="8">Complete organism</tissue>
    </source>
</reference>
<dbReference type="GO" id="GO:0005802">
    <property type="term" value="C:trans-Golgi network"/>
    <property type="evidence" value="ECO:0007669"/>
    <property type="project" value="TreeGrafter"/>
</dbReference>
<evidence type="ECO:0000256" key="5">
    <source>
        <dbReference type="SAM" id="MobiDB-lite"/>
    </source>
</evidence>
<dbReference type="OrthoDB" id="73307at2759"/>
<gene>
    <name evidence="8" type="ORF">APZ42_032824</name>
</gene>
<dbReference type="EMBL" id="LRGB01003123">
    <property type="protein sequence ID" value="KZS04510.1"/>
    <property type="molecule type" value="Genomic_DNA"/>
</dbReference>
<dbReference type="SUPFAM" id="SSF47923">
    <property type="entry name" value="Ypt/Rab-GAP domain of gyp1p"/>
    <property type="match status" value="1"/>
</dbReference>
<comment type="subcellular location">
    <subcellularLocation>
        <location evidence="1">Golgi apparatus</location>
        <location evidence="1">trans-Golgi network</location>
    </subcellularLocation>
</comment>
<feature type="compositionally biased region" description="Acidic residues" evidence="5">
    <location>
        <begin position="573"/>
        <end position="583"/>
    </location>
</feature>
<dbReference type="InterPro" id="IPR001763">
    <property type="entry name" value="Rhodanese-like_dom"/>
</dbReference>
<feature type="region of interest" description="Disordered" evidence="5">
    <location>
        <begin position="538"/>
        <end position="594"/>
    </location>
</feature>
<dbReference type="GO" id="GO:0005829">
    <property type="term" value="C:cytosol"/>
    <property type="evidence" value="ECO:0007669"/>
    <property type="project" value="GOC"/>
</dbReference>
<comment type="caution">
    <text evidence="8">The sequence shown here is derived from an EMBL/GenBank/DDBJ whole genome shotgun (WGS) entry which is preliminary data.</text>
</comment>
<evidence type="ECO:0000256" key="4">
    <source>
        <dbReference type="ARBA" id="ARBA00023034"/>
    </source>
</evidence>
<dbReference type="PANTHER" id="PTHR13297:SF5">
    <property type="entry name" value="TBC1 DOMAIN FAMILY MEMBER 23"/>
    <property type="match status" value="1"/>
</dbReference>
<dbReference type="Proteomes" id="UP000076858">
    <property type="component" value="Unassembled WGS sequence"/>
</dbReference>
<dbReference type="Gene3D" id="3.40.250.10">
    <property type="entry name" value="Rhodanese-like domain"/>
    <property type="match status" value="1"/>
</dbReference>
<feature type="compositionally biased region" description="Basic and acidic residues" evidence="5">
    <location>
        <begin position="541"/>
        <end position="551"/>
    </location>
</feature>
<dbReference type="PROSITE" id="PS50086">
    <property type="entry name" value="TBC_RABGAP"/>
    <property type="match status" value="1"/>
</dbReference>
<accession>A0A164LWW9</accession>